<feature type="region of interest" description="Disordered" evidence="1">
    <location>
        <begin position="12"/>
        <end position="37"/>
    </location>
</feature>
<accession>A0AAW1R380</accession>
<feature type="region of interest" description="Disordered" evidence="1">
    <location>
        <begin position="66"/>
        <end position="161"/>
    </location>
</feature>
<organism evidence="2 3">
    <name type="scientific">Apatococcus lobatus</name>
    <dbReference type="NCBI Taxonomy" id="904363"/>
    <lineage>
        <taxon>Eukaryota</taxon>
        <taxon>Viridiplantae</taxon>
        <taxon>Chlorophyta</taxon>
        <taxon>core chlorophytes</taxon>
        <taxon>Trebouxiophyceae</taxon>
        <taxon>Chlorellales</taxon>
        <taxon>Chlorellaceae</taxon>
        <taxon>Apatococcus</taxon>
    </lineage>
</organism>
<reference evidence="2 3" key="1">
    <citation type="journal article" date="2024" name="Nat. Commun.">
        <title>Phylogenomics reveals the evolutionary origins of lichenization in chlorophyte algae.</title>
        <authorList>
            <person name="Puginier C."/>
            <person name="Libourel C."/>
            <person name="Otte J."/>
            <person name="Skaloud P."/>
            <person name="Haon M."/>
            <person name="Grisel S."/>
            <person name="Petersen M."/>
            <person name="Berrin J.G."/>
            <person name="Delaux P.M."/>
            <person name="Dal Grande F."/>
            <person name="Keller J."/>
        </authorList>
    </citation>
    <scope>NUCLEOTIDE SEQUENCE [LARGE SCALE GENOMIC DNA]</scope>
    <source>
        <strain evidence="2 3">SAG 2145</strain>
    </source>
</reference>
<proteinExistence type="predicted"/>
<name>A0AAW1R380_9CHLO</name>
<sequence length="161" mass="16387">MAQCVASRSVLVTRSSAERRQAPVAQTQRAVARESRPSVFSRVALLGAAAAAAASLTLTQPAFADFPGFKDILPSNPEKSSEGAAATGSDAGLNEEDVKKTGAKPIGPSGVENAVAGDPGQASKGSQLAPSSGEKKERASEFQQTLQDSPPADGKVPNALE</sequence>
<protein>
    <submittedName>
        <fullName evidence="2">Uncharacterized protein</fullName>
    </submittedName>
</protein>
<keyword evidence="3" id="KW-1185">Reference proteome</keyword>
<evidence type="ECO:0000313" key="2">
    <source>
        <dbReference type="EMBL" id="KAK9828211.1"/>
    </source>
</evidence>
<gene>
    <name evidence="2" type="ORF">WJX74_003617</name>
</gene>
<dbReference type="EMBL" id="JALJOS010000016">
    <property type="protein sequence ID" value="KAK9828211.1"/>
    <property type="molecule type" value="Genomic_DNA"/>
</dbReference>
<evidence type="ECO:0000313" key="3">
    <source>
        <dbReference type="Proteomes" id="UP001438707"/>
    </source>
</evidence>
<dbReference type="Proteomes" id="UP001438707">
    <property type="component" value="Unassembled WGS sequence"/>
</dbReference>
<evidence type="ECO:0000256" key="1">
    <source>
        <dbReference type="SAM" id="MobiDB-lite"/>
    </source>
</evidence>
<dbReference type="AlphaFoldDB" id="A0AAW1R380"/>
<comment type="caution">
    <text evidence="2">The sequence shown here is derived from an EMBL/GenBank/DDBJ whole genome shotgun (WGS) entry which is preliminary data.</text>
</comment>